<dbReference type="EMBL" id="CM047897">
    <property type="protein sequence ID" value="KAJ0110663.1"/>
    <property type="molecule type" value="Genomic_DNA"/>
</dbReference>
<keyword evidence="2" id="KW-1185">Reference proteome</keyword>
<reference evidence="2" key="1">
    <citation type="journal article" date="2023" name="G3 (Bethesda)">
        <title>Genome assembly and association tests identify interacting loci associated with vigor, precocity, and sex in interspecific pistachio rootstocks.</title>
        <authorList>
            <person name="Palmer W."/>
            <person name="Jacygrad E."/>
            <person name="Sagayaradj S."/>
            <person name="Cavanaugh K."/>
            <person name="Han R."/>
            <person name="Bertier L."/>
            <person name="Beede B."/>
            <person name="Kafkas S."/>
            <person name="Golino D."/>
            <person name="Preece J."/>
            <person name="Michelmore R."/>
        </authorList>
    </citation>
    <scope>NUCLEOTIDE SEQUENCE [LARGE SCALE GENOMIC DNA]</scope>
</reference>
<name>A0ACC1C4M3_9ROSI</name>
<evidence type="ECO:0000313" key="1">
    <source>
        <dbReference type="EMBL" id="KAJ0110663.1"/>
    </source>
</evidence>
<gene>
    <name evidence="1" type="ORF">Patl1_00223</name>
</gene>
<evidence type="ECO:0000313" key="2">
    <source>
        <dbReference type="Proteomes" id="UP001164250"/>
    </source>
</evidence>
<dbReference type="Proteomes" id="UP001164250">
    <property type="component" value="Chromosome 1"/>
</dbReference>
<sequence>MKPEKCPKDKLKFGVCGSWLGLVYEVVGTKPSKQCCNLIEGLADLEAALCLCTAIKANALGAIKLEVPIALRFMEQLSPAGGAGAVEFGGELLVGAGLELGCGLSGWGWVRFWLWISCWCWIRSWLLISG</sequence>
<accession>A0ACC1C4M3</accession>
<proteinExistence type="predicted"/>
<comment type="caution">
    <text evidence="1">The sequence shown here is derived from an EMBL/GenBank/DDBJ whole genome shotgun (WGS) entry which is preliminary data.</text>
</comment>
<organism evidence="1 2">
    <name type="scientific">Pistacia atlantica</name>
    <dbReference type="NCBI Taxonomy" id="434234"/>
    <lineage>
        <taxon>Eukaryota</taxon>
        <taxon>Viridiplantae</taxon>
        <taxon>Streptophyta</taxon>
        <taxon>Embryophyta</taxon>
        <taxon>Tracheophyta</taxon>
        <taxon>Spermatophyta</taxon>
        <taxon>Magnoliopsida</taxon>
        <taxon>eudicotyledons</taxon>
        <taxon>Gunneridae</taxon>
        <taxon>Pentapetalae</taxon>
        <taxon>rosids</taxon>
        <taxon>malvids</taxon>
        <taxon>Sapindales</taxon>
        <taxon>Anacardiaceae</taxon>
        <taxon>Pistacia</taxon>
    </lineage>
</organism>
<protein>
    <submittedName>
        <fullName evidence="1">Uncharacterized protein</fullName>
    </submittedName>
</protein>